<protein>
    <submittedName>
        <fullName evidence="2">Uncharacterized protein</fullName>
    </submittedName>
</protein>
<comment type="caution">
    <text evidence="2">The sequence shown here is derived from an EMBL/GenBank/DDBJ whole genome shotgun (WGS) entry which is preliminary data.</text>
</comment>
<reference evidence="2 3" key="1">
    <citation type="journal article" date="2020" name="Nat. Food">
        <title>A phased Vanilla planifolia genome enables genetic improvement of flavour and production.</title>
        <authorList>
            <person name="Hasing T."/>
            <person name="Tang H."/>
            <person name="Brym M."/>
            <person name="Khazi F."/>
            <person name="Huang T."/>
            <person name="Chambers A.H."/>
        </authorList>
    </citation>
    <scope>NUCLEOTIDE SEQUENCE [LARGE SCALE GENOMIC DNA]</scope>
    <source>
        <tissue evidence="2">Leaf</tissue>
    </source>
</reference>
<keyword evidence="3" id="KW-1185">Reference proteome</keyword>
<proteinExistence type="predicted"/>
<evidence type="ECO:0000313" key="2">
    <source>
        <dbReference type="EMBL" id="KAG0499513.1"/>
    </source>
</evidence>
<dbReference type="AlphaFoldDB" id="A0A835RZ20"/>
<gene>
    <name evidence="2" type="ORF">HPP92_004204</name>
</gene>
<accession>A0A835RZ20</accession>
<evidence type="ECO:0000256" key="1">
    <source>
        <dbReference type="SAM" id="MobiDB-lite"/>
    </source>
</evidence>
<dbReference type="EMBL" id="JADCNL010000001">
    <property type="protein sequence ID" value="KAG0499513.1"/>
    <property type="molecule type" value="Genomic_DNA"/>
</dbReference>
<feature type="region of interest" description="Disordered" evidence="1">
    <location>
        <begin position="35"/>
        <end position="61"/>
    </location>
</feature>
<organism evidence="2 3">
    <name type="scientific">Vanilla planifolia</name>
    <name type="common">Vanilla</name>
    <dbReference type="NCBI Taxonomy" id="51239"/>
    <lineage>
        <taxon>Eukaryota</taxon>
        <taxon>Viridiplantae</taxon>
        <taxon>Streptophyta</taxon>
        <taxon>Embryophyta</taxon>
        <taxon>Tracheophyta</taxon>
        <taxon>Spermatophyta</taxon>
        <taxon>Magnoliopsida</taxon>
        <taxon>Liliopsida</taxon>
        <taxon>Asparagales</taxon>
        <taxon>Orchidaceae</taxon>
        <taxon>Vanilloideae</taxon>
        <taxon>Vanilleae</taxon>
        <taxon>Vanilla</taxon>
    </lineage>
</organism>
<evidence type="ECO:0000313" key="3">
    <source>
        <dbReference type="Proteomes" id="UP000636800"/>
    </source>
</evidence>
<dbReference type="Proteomes" id="UP000636800">
    <property type="component" value="Chromosome 1"/>
</dbReference>
<name>A0A835RZ20_VANPL</name>
<sequence length="142" mass="16165">MRNGNSSSLPSSRFDPCLTVWHSIRFLAADDIAASSNATGSSPRHWTSRSDPLESRLPGARHGRPCSLLPGTHLVVRSHHPFRSIRRIHSLLHNLQYSSPPPRTPRSRSLLSRLPLEACHRNQDRDRLPRTLPDYHFRNCHS</sequence>
<feature type="compositionally biased region" description="Polar residues" evidence="1">
    <location>
        <begin position="35"/>
        <end position="45"/>
    </location>
</feature>